<comment type="caution">
    <text evidence="1">The sequence shown here is derived from an EMBL/GenBank/DDBJ whole genome shotgun (WGS) entry which is preliminary data.</text>
</comment>
<dbReference type="AlphaFoldDB" id="A0A5B7J2Y7"/>
<sequence>MQAAASSSKLALPHCGRGGHLQGPLAAGCVCEGVKRHASLLHKLDYDAPGRPRVFTPDGRLFFVPRLQLIFPSRPPFDASFCCLCAARLPGVVFALPTVLVLSICTKYPSAFTEFECLQRPPGLLTPTDPHCFTPPRSRR</sequence>
<proteinExistence type="predicted"/>
<keyword evidence="2" id="KW-1185">Reference proteome</keyword>
<evidence type="ECO:0000313" key="2">
    <source>
        <dbReference type="Proteomes" id="UP000324222"/>
    </source>
</evidence>
<reference evidence="1 2" key="1">
    <citation type="submission" date="2019-05" db="EMBL/GenBank/DDBJ databases">
        <title>Another draft genome of Portunus trituberculatus and its Hox gene families provides insights of decapod evolution.</title>
        <authorList>
            <person name="Jeong J.-H."/>
            <person name="Song I."/>
            <person name="Kim S."/>
            <person name="Choi T."/>
            <person name="Kim D."/>
            <person name="Ryu S."/>
            <person name="Kim W."/>
        </authorList>
    </citation>
    <scope>NUCLEOTIDE SEQUENCE [LARGE SCALE GENOMIC DNA]</scope>
    <source>
        <tissue evidence="1">Muscle</tissue>
    </source>
</reference>
<dbReference type="EMBL" id="VSRR010079672">
    <property type="protein sequence ID" value="MPC89019.1"/>
    <property type="molecule type" value="Genomic_DNA"/>
</dbReference>
<accession>A0A5B7J2Y7</accession>
<evidence type="ECO:0000313" key="1">
    <source>
        <dbReference type="EMBL" id="MPC89019.1"/>
    </source>
</evidence>
<gene>
    <name evidence="1" type="ORF">E2C01_083947</name>
</gene>
<name>A0A5B7J2Y7_PORTR</name>
<organism evidence="1 2">
    <name type="scientific">Portunus trituberculatus</name>
    <name type="common">Swimming crab</name>
    <name type="synonym">Neptunus trituberculatus</name>
    <dbReference type="NCBI Taxonomy" id="210409"/>
    <lineage>
        <taxon>Eukaryota</taxon>
        <taxon>Metazoa</taxon>
        <taxon>Ecdysozoa</taxon>
        <taxon>Arthropoda</taxon>
        <taxon>Crustacea</taxon>
        <taxon>Multicrustacea</taxon>
        <taxon>Malacostraca</taxon>
        <taxon>Eumalacostraca</taxon>
        <taxon>Eucarida</taxon>
        <taxon>Decapoda</taxon>
        <taxon>Pleocyemata</taxon>
        <taxon>Brachyura</taxon>
        <taxon>Eubrachyura</taxon>
        <taxon>Portunoidea</taxon>
        <taxon>Portunidae</taxon>
        <taxon>Portuninae</taxon>
        <taxon>Portunus</taxon>
    </lineage>
</organism>
<dbReference type="Proteomes" id="UP000324222">
    <property type="component" value="Unassembled WGS sequence"/>
</dbReference>
<protein>
    <submittedName>
        <fullName evidence="1">Uncharacterized protein</fullName>
    </submittedName>
</protein>